<dbReference type="InterPro" id="IPR000383">
    <property type="entry name" value="Xaa-Pro-like_dom"/>
</dbReference>
<keyword evidence="5" id="KW-1185">Reference proteome</keyword>
<reference evidence="4 5" key="1">
    <citation type="submission" date="2020-09" db="EMBL/GenBank/DDBJ databases">
        <title>Sphingomonas sp., a new species isolated from pork steak.</title>
        <authorList>
            <person name="Heidler von Heilborn D."/>
        </authorList>
    </citation>
    <scope>NUCLEOTIDE SEQUENCE [LARGE SCALE GENOMIC DNA]</scope>
    <source>
        <strain evidence="5">S8-3T</strain>
    </source>
</reference>
<accession>A0A7H0LMB8</accession>
<dbReference type="InterPro" id="IPR050585">
    <property type="entry name" value="Xaa-Pro_dipeptidyl-ppase/CocE"/>
</dbReference>
<evidence type="ECO:0000259" key="3">
    <source>
        <dbReference type="SMART" id="SM00939"/>
    </source>
</evidence>
<dbReference type="SMART" id="SM00939">
    <property type="entry name" value="PepX_C"/>
    <property type="match status" value="1"/>
</dbReference>
<proteinExistence type="predicted"/>
<name>A0A7H0LMB8_9SPHN</name>
<dbReference type="Pfam" id="PF08530">
    <property type="entry name" value="PepX_C"/>
    <property type="match status" value="1"/>
</dbReference>
<dbReference type="AlphaFoldDB" id="A0A7H0LMB8"/>
<dbReference type="InterPro" id="IPR005674">
    <property type="entry name" value="CocE/Ser_esterase"/>
</dbReference>
<organism evidence="4 5">
    <name type="scientific">Sphingomonas alpina</name>
    <dbReference type="NCBI Taxonomy" id="653931"/>
    <lineage>
        <taxon>Bacteria</taxon>
        <taxon>Pseudomonadati</taxon>
        <taxon>Pseudomonadota</taxon>
        <taxon>Alphaproteobacteria</taxon>
        <taxon>Sphingomonadales</taxon>
        <taxon>Sphingomonadaceae</taxon>
        <taxon>Sphingomonas</taxon>
    </lineage>
</organism>
<evidence type="ECO:0000313" key="5">
    <source>
        <dbReference type="Proteomes" id="UP000516148"/>
    </source>
</evidence>
<dbReference type="SUPFAM" id="SSF49785">
    <property type="entry name" value="Galactose-binding domain-like"/>
    <property type="match status" value="1"/>
</dbReference>
<dbReference type="RefSeq" id="WP_187763111.1">
    <property type="nucleotide sequence ID" value="NZ_CP061038.1"/>
</dbReference>
<dbReference type="Pfam" id="PF02129">
    <property type="entry name" value="Peptidase_S15"/>
    <property type="match status" value="1"/>
</dbReference>
<dbReference type="SUPFAM" id="SSF53474">
    <property type="entry name" value="alpha/beta-Hydrolases"/>
    <property type="match status" value="1"/>
</dbReference>
<feature type="signal peptide" evidence="2">
    <location>
        <begin position="1"/>
        <end position="24"/>
    </location>
</feature>
<evidence type="ECO:0000256" key="1">
    <source>
        <dbReference type="ARBA" id="ARBA00022801"/>
    </source>
</evidence>
<evidence type="ECO:0000313" key="4">
    <source>
        <dbReference type="EMBL" id="QNQ10821.1"/>
    </source>
</evidence>
<protein>
    <submittedName>
        <fullName evidence="4">CocE/NonD family hydrolase</fullName>
    </submittedName>
</protein>
<sequence>MCTGSFLKAAMTALLLTAAAPAVAAPDQHGPIIFDGYHRGIQVYELSIAQVDGQERYTLKRKDVRRNIWNPAVTVSAEDLAKSASALPLDGAVKVFPSLLSRLGAVDWSKLQLASIPGETTVYARQRTLRKTVDGAAATADYWGAKDASDPMDLVIGSNNDILAAIDVNADTVMVKRGYEAFTTVAAWRDPKVSQPRYGYRALDLQMMPTRSGVRLATRVYLPDGDAKGPFPTILVRNPYGISSLIDRYEQYVVRGYAVVVQAVRGTAYWDPESKSEGSLRLQVQEPDDGADTLQWVTKQPWSNGSICMQGLSYHGYTQWAATMARNPALKCIIPESTLGTAFGDQPYMGGTFVEGSPFYLFWMLGKKLLPGRTWPDVLRHRPLKDMDVYATGEDLPLWNATVAHSRNDDYWRGQDWFQGDHPRNFASFSISGWFDDDFAGTRSTWAMMQKYGTQPNRLLIGPWKHSYNHDRALNGYSFGIDALRDDIWLTKQKWYDHYLKGVDNGVTDPVVQYFVLGSNEWRTARSWPPAEVQAQNWYFHSSGNAALHTDDGRLTPSEPKSAEAPDAYVYDPADAPKNWYTFDLMGDYQDVQTFPYDFKDIEARSDVATYTSAPLAQDLTIAGNIKLVLYASADVKDTDWWAHISDVAPDNSSKRLSVGVIRARFRKLDDSDYQVFGSNFTREDLLSGSLKDIVRYEISLRAIANTFAKGHRIRIAVMNAQENYSFPNSNTGGDEALVVKSIPGRMRIHHSSVAASHVILPVLPAAKP</sequence>
<dbReference type="PANTHER" id="PTHR43056">
    <property type="entry name" value="PEPTIDASE S9 PROLYL OLIGOPEPTIDASE"/>
    <property type="match status" value="1"/>
</dbReference>
<dbReference type="Gene3D" id="2.60.120.260">
    <property type="entry name" value="Galactose-binding domain-like"/>
    <property type="match status" value="1"/>
</dbReference>
<dbReference type="InterPro" id="IPR013736">
    <property type="entry name" value="Xaa-Pro_dipept_C"/>
</dbReference>
<dbReference type="InterPro" id="IPR008979">
    <property type="entry name" value="Galactose-bd-like_sf"/>
</dbReference>
<evidence type="ECO:0000256" key="2">
    <source>
        <dbReference type="SAM" id="SignalP"/>
    </source>
</evidence>
<dbReference type="EMBL" id="CP061038">
    <property type="protein sequence ID" value="QNQ10821.1"/>
    <property type="molecule type" value="Genomic_DNA"/>
</dbReference>
<keyword evidence="1 4" id="KW-0378">Hydrolase</keyword>
<dbReference type="Gene3D" id="3.40.50.1820">
    <property type="entry name" value="alpha/beta hydrolase"/>
    <property type="match status" value="1"/>
</dbReference>
<dbReference type="Proteomes" id="UP000516148">
    <property type="component" value="Chromosome"/>
</dbReference>
<dbReference type="KEGG" id="spap:H3Z74_06435"/>
<feature type="chain" id="PRO_5028974892" evidence="2">
    <location>
        <begin position="25"/>
        <end position="769"/>
    </location>
</feature>
<feature type="domain" description="Xaa-Pro dipeptidyl-peptidase C-terminal" evidence="3">
    <location>
        <begin position="493"/>
        <end position="760"/>
    </location>
</feature>
<dbReference type="Gene3D" id="1.10.3020.10">
    <property type="entry name" value="alpha-amino acid ester hydrolase ( Helical cap domain)"/>
    <property type="match status" value="1"/>
</dbReference>
<dbReference type="InterPro" id="IPR029058">
    <property type="entry name" value="AB_hydrolase_fold"/>
</dbReference>
<keyword evidence="2" id="KW-0732">Signal</keyword>
<gene>
    <name evidence="4" type="ORF">H3Z74_06435</name>
</gene>
<dbReference type="NCBIfam" id="TIGR00976">
    <property type="entry name" value="CocE_NonD"/>
    <property type="match status" value="2"/>
</dbReference>
<dbReference type="GO" id="GO:0008239">
    <property type="term" value="F:dipeptidyl-peptidase activity"/>
    <property type="evidence" value="ECO:0007669"/>
    <property type="project" value="InterPro"/>
</dbReference>
<dbReference type="PANTHER" id="PTHR43056:SF10">
    <property type="entry name" value="COCE_NOND FAMILY, PUTATIVE (AFU_ORTHOLOGUE AFUA_7G00600)-RELATED"/>
    <property type="match status" value="1"/>
</dbReference>